<gene>
    <name evidence="2" type="ORF">FH608_012895</name>
</gene>
<dbReference type="Gene3D" id="1.20.120.1600">
    <property type="match status" value="1"/>
</dbReference>
<dbReference type="AlphaFoldDB" id="A0A5C4WNF6"/>
<dbReference type="SFLD" id="SFLDS00003">
    <property type="entry name" value="Haloacid_Dehalogenase"/>
    <property type="match status" value="1"/>
</dbReference>
<dbReference type="Proteomes" id="UP000312512">
    <property type="component" value="Unassembled WGS sequence"/>
</dbReference>
<dbReference type="InterPro" id="IPR036412">
    <property type="entry name" value="HAD-like_sf"/>
</dbReference>
<dbReference type="Gene3D" id="3.40.50.1000">
    <property type="entry name" value="HAD superfamily/HAD-like"/>
    <property type="match status" value="1"/>
</dbReference>
<evidence type="ECO:0000256" key="1">
    <source>
        <dbReference type="ARBA" id="ARBA00022801"/>
    </source>
</evidence>
<dbReference type="GO" id="GO:0016787">
    <property type="term" value="F:hydrolase activity"/>
    <property type="evidence" value="ECO:0007669"/>
    <property type="project" value="UniProtKB-KW"/>
</dbReference>
<protein>
    <submittedName>
        <fullName evidence="2">HAD-IA family hydrolase</fullName>
    </submittedName>
</protein>
<accession>A0A5C4WNF6</accession>
<dbReference type="EMBL" id="VDLX02000004">
    <property type="protein sequence ID" value="KAB8195261.1"/>
    <property type="molecule type" value="Genomic_DNA"/>
</dbReference>
<dbReference type="SFLD" id="SFLDG01129">
    <property type="entry name" value="C1.5:_HAD__Beta-PGM__Phosphata"/>
    <property type="match status" value="1"/>
</dbReference>
<dbReference type="PANTHER" id="PTHR43316:SF3">
    <property type="entry name" value="HALOACID DEHALOGENASE, TYPE II (AFU_ORTHOLOGUE AFUA_2G07750)-RELATED"/>
    <property type="match status" value="1"/>
</dbReference>
<keyword evidence="3" id="KW-1185">Reference proteome</keyword>
<name>A0A5C4WNF6_9ACTN</name>
<dbReference type="OrthoDB" id="3680851at2"/>
<dbReference type="InterPro" id="IPR006439">
    <property type="entry name" value="HAD-SF_hydro_IA"/>
</dbReference>
<organism evidence="2 3">
    <name type="scientific">Nonomuraea phyllanthi</name>
    <dbReference type="NCBI Taxonomy" id="2219224"/>
    <lineage>
        <taxon>Bacteria</taxon>
        <taxon>Bacillati</taxon>
        <taxon>Actinomycetota</taxon>
        <taxon>Actinomycetes</taxon>
        <taxon>Streptosporangiales</taxon>
        <taxon>Streptosporangiaceae</taxon>
        <taxon>Nonomuraea</taxon>
    </lineage>
</organism>
<dbReference type="InterPro" id="IPR051540">
    <property type="entry name" value="S-2-haloacid_dehalogenase"/>
</dbReference>
<dbReference type="PANTHER" id="PTHR43316">
    <property type="entry name" value="HYDROLASE, HALOACID DELAHOGENASE-RELATED"/>
    <property type="match status" value="1"/>
</dbReference>
<dbReference type="InterPro" id="IPR023214">
    <property type="entry name" value="HAD_sf"/>
</dbReference>
<evidence type="ECO:0000313" key="2">
    <source>
        <dbReference type="EMBL" id="KAB8195261.1"/>
    </source>
</evidence>
<comment type="caution">
    <text evidence="2">The sequence shown here is derived from an EMBL/GenBank/DDBJ whole genome shotgun (WGS) entry which is preliminary data.</text>
</comment>
<keyword evidence="1 2" id="KW-0378">Hydrolase</keyword>
<dbReference type="Pfam" id="PF00702">
    <property type="entry name" value="Hydrolase"/>
    <property type="match status" value="1"/>
</dbReference>
<evidence type="ECO:0000313" key="3">
    <source>
        <dbReference type="Proteomes" id="UP000312512"/>
    </source>
</evidence>
<dbReference type="SUPFAM" id="SSF56784">
    <property type="entry name" value="HAD-like"/>
    <property type="match status" value="1"/>
</dbReference>
<dbReference type="NCBIfam" id="TIGR01549">
    <property type="entry name" value="HAD-SF-IA-v1"/>
    <property type="match status" value="1"/>
</dbReference>
<reference evidence="2 3" key="1">
    <citation type="submission" date="2019-10" db="EMBL/GenBank/DDBJ databases">
        <title>Nonomuraea sp. nov., isolated from Phyllanthus amarus.</title>
        <authorList>
            <person name="Klykleung N."/>
            <person name="Tanasupawat S."/>
        </authorList>
    </citation>
    <scope>NUCLEOTIDE SEQUENCE [LARGE SCALE GENOMIC DNA]</scope>
    <source>
        <strain evidence="2 3">PA1-10</strain>
    </source>
</reference>
<dbReference type="PRINTS" id="PR00413">
    <property type="entry name" value="HADHALOGNASE"/>
</dbReference>
<sequence>MTRRDRVSRPRSRVYGRPVVSAREGGAAAAVRYLSGVKGVLFDLDGTLLDHRGAADAAIVAWVSAHCPGHARLDEVAALWAELEGPYLAMWQAGECTVEEQRRRRLRALCEELAVPAPDDLDAAYAVFAGHYRAGWTAYPDAARAIAELEGFTLGVLTNGAQRMQEAKVRAIGLDGLVGPVLTGEVLGGHFKPSPAAYTGAAAALGLAPEEVVLVGDDVDKDVTGPAATGMRSVWLDRLGLERPPAGFPRVTSLSELTPLLRPS</sequence>
<proteinExistence type="predicted"/>